<dbReference type="AlphaFoldDB" id="A0A5E4PFZ1"/>
<accession>A0A5E4PFZ1</accession>
<evidence type="ECO:0000313" key="5">
    <source>
        <dbReference type="Proteomes" id="UP000324194"/>
    </source>
</evidence>
<dbReference type="Gene3D" id="3.20.20.370">
    <property type="entry name" value="Glycoside hydrolase/deacetylase"/>
    <property type="match status" value="1"/>
</dbReference>
<dbReference type="InterPro" id="IPR002509">
    <property type="entry name" value="NODB_dom"/>
</dbReference>
<evidence type="ECO:0000256" key="2">
    <source>
        <dbReference type="SAM" id="MobiDB-lite"/>
    </source>
</evidence>
<reference evidence="4 5" key="1">
    <citation type="submission" date="2019-08" db="EMBL/GenBank/DDBJ databases">
        <authorList>
            <person name="Guy L."/>
        </authorList>
    </citation>
    <scope>NUCLEOTIDE SEQUENCE [LARGE SCALE GENOMIC DNA]</scope>
    <source>
        <strain evidence="4 5">SGT-108</strain>
    </source>
</reference>
<dbReference type="PROSITE" id="PS51677">
    <property type="entry name" value="NODB"/>
    <property type="match status" value="1"/>
</dbReference>
<feature type="domain" description="NodB homology" evidence="3">
    <location>
        <begin position="88"/>
        <end position="281"/>
    </location>
</feature>
<dbReference type="PANTHER" id="PTHR34216">
    <property type="match status" value="1"/>
</dbReference>
<evidence type="ECO:0000259" key="3">
    <source>
        <dbReference type="PROSITE" id="PS51677"/>
    </source>
</evidence>
<dbReference type="Pfam" id="PF01522">
    <property type="entry name" value="Polysacc_deac_1"/>
    <property type="match status" value="1"/>
</dbReference>
<gene>
    <name evidence="4" type="primary">icaB</name>
    <name evidence="4" type="ORF">AQUSIP_07420</name>
</gene>
<sequence>MLHLIRTIYCLCMAVILAIPTVLFASNNINIPILCYHNLNPVVPGSMNMTPQRFEEQIKWIKQNGFTVIPLKEAVEYLQGTRASLPEKSVVITADDGWKSVYTYMLPIVRKYKIPVTLFIYPQTISNGKNAMTWDQLKELQQTGLFDIQGHTYSHPNFKRTKKKLSRPAYEKFVKNELVSSKKILEEKLGTKITFLAWPFGIYDDYLEQEAKNADYTMAFSIDAKTANKTYKSMAQPRFMIIESQTMKTYAAILKGATAKPRMASTTPATPDPHPETSQTR</sequence>
<protein>
    <submittedName>
        <fullName evidence="4">Poly-beta-1,6-N-acetyl-D-glucosamine N-deacetylase</fullName>
    </submittedName>
</protein>
<dbReference type="EMBL" id="LR699119">
    <property type="protein sequence ID" value="VVC75452.1"/>
    <property type="molecule type" value="Genomic_DNA"/>
</dbReference>
<name>A0A5E4PFZ1_9COXI</name>
<dbReference type="GO" id="GO:0005975">
    <property type="term" value="P:carbohydrate metabolic process"/>
    <property type="evidence" value="ECO:0007669"/>
    <property type="project" value="InterPro"/>
</dbReference>
<keyword evidence="5" id="KW-1185">Reference proteome</keyword>
<dbReference type="InterPro" id="IPR051398">
    <property type="entry name" value="Polysacch_Deacetylase"/>
</dbReference>
<keyword evidence="1" id="KW-0732">Signal</keyword>
<evidence type="ECO:0000256" key="1">
    <source>
        <dbReference type="ARBA" id="ARBA00022729"/>
    </source>
</evidence>
<dbReference type="SUPFAM" id="SSF88713">
    <property type="entry name" value="Glycoside hydrolase/deacetylase"/>
    <property type="match status" value="1"/>
</dbReference>
<dbReference type="RefSeq" id="WP_197737285.1">
    <property type="nucleotide sequence ID" value="NZ_LR699119.1"/>
</dbReference>
<proteinExistence type="predicted"/>
<dbReference type="InterPro" id="IPR011330">
    <property type="entry name" value="Glyco_hydro/deAcase_b/a-brl"/>
</dbReference>
<evidence type="ECO:0000313" key="4">
    <source>
        <dbReference type="EMBL" id="VVC75452.1"/>
    </source>
</evidence>
<dbReference type="Proteomes" id="UP000324194">
    <property type="component" value="Chromosome 1"/>
</dbReference>
<feature type="region of interest" description="Disordered" evidence="2">
    <location>
        <begin position="261"/>
        <end position="281"/>
    </location>
</feature>
<organism evidence="4 5">
    <name type="scientific">Aquicella siphonis</name>
    <dbReference type="NCBI Taxonomy" id="254247"/>
    <lineage>
        <taxon>Bacteria</taxon>
        <taxon>Pseudomonadati</taxon>
        <taxon>Pseudomonadota</taxon>
        <taxon>Gammaproteobacteria</taxon>
        <taxon>Legionellales</taxon>
        <taxon>Coxiellaceae</taxon>
        <taxon>Aquicella</taxon>
    </lineage>
</organism>
<dbReference type="PANTHER" id="PTHR34216:SF7">
    <property type="entry name" value="POLY-BETA-1,6-N-ACETYL-D-GLUCOSAMINE N-DEACETYLASE"/>
    <property type="match status" value="1"/>
</dbReference>
<dbReference type="CDD" id="cd10969">
    <property type="entry name" value="CE4_Ecf1_like_5s"/>
    <property type="match status" value="1"/>
</dbReference>
<dbReference type="KEGG" id="asip:AQUSIP_07420"/>
<dbReference type="GO" id="GO:0016810">
    <property type="term" value="F:hydrolase activity, acting on carbon-nitrogen (but not peptide) bonds"/>
    <property type="evidence" value="ECO:0007669"/>
    <property type="project" value="InterPro"/>
</dbReference>